<dbReference type="Gene3D" id="3.60.21.10">
    <property type="match status" value="1"/>
</dbReference>
<keyword evidence="1" id="KW-0732">Signal</keyword>
<evidence type="ECO:0000256" key="3">
    <source>
        <dbReference type="SAM" id="MobiDB-lite"/>
    </source>
</evidence>
<dbReference type="Proteomes" id="UP001144280">
    <property type="component" value="Unassembled WGS sequence"/>
</dbReference>
<organism evidence="5 6">
    <name type="scientific">Phytohabitans aurantiacus</name>
    <dbReference type="NCBI Taxonomy" id="3016789"/>
    <lineage>
        <taxon>Bacteria</taxon>
        <taxon>Bacillati</taxon>
        <taxon>Actinomycetota</taxon>
        <taxon>Actinomycetes</taxon>
        <taxon>Micromonosporales</taxon>
        <taxon>Micromonosporaceae</taxon>
    </lineage>
</organism>
<proteinExistence type="predicted"/>
<sequence length="458" mass="50415">MVEAHFEPYVQLVDVTDDAALIAWGGFRLGEHAGRWRAERGGETFGARSEPRGRAAVEVLDGEGAIVGRTVTDEANHAWVQGLRPATTYRYRVLVDGEPWGAGERFDWVSGSLGAAWRPPDQRLRTHAGGSDPDPVTFLAIGDFGVGIASGADGARQIAVARTMQRLADAVDIRFVVGLGDSIYHGPGGPQDASGAFDEDWWLTFFQPYRYLFDHLPFYPTAGNHDSSDTEASDDREQLEDNLYLRIRFAPRQEVGRASIDPGLFYQLRVGALLELVCVDTTWGAERGLHWFDEPGHRGWLERALAGSDAAWRVPFSHHPAYSAGPAHACMPEQMERLVPLYRRHGVRLLLHGHEHNFQHGRADDLQYVVSGAAAKLDERTPDRFAEAGTLSWAAEPHCLLVQVKPDRMVVTPYGPTAPGAQPAPIARRRPDGTVTDEPITVVPASGRSVRSRRGLTE</sequence>
<dbReference type="SUPFAM" id="SSF56300">
    <property type="entry name" value="Metallo-dependent phosphatases"/>
    <property type="match status" value="1"/>
</dbReference>
<evidence type="ECO:0000256" key="2">
    <source>
        <dbReference type="ARBA" id="ARBA00022801"/>
    </source>
</evidence>
<dbReference type="PANTHER" id="PTHR10161:SF14">
    <property type="entry name" value="TARTRATE-RESISTANT ACID PHOSPHATASE TYPE 5"/>
    <property type="match status" value="1"/>
</dbReference>
<feature type="domain" description="Calcineurin-like phosphoesterase" evidence="4">
    <location>
        <begin position="137"/>
        <end position="357"/>
    </location>
</feature>
<protein>
    <recommendedName>
        <fullName evidence="4">Calcineurin-like phosphoesterase domain-containing protein</fullName>
    </recommendedName>
</protein>
<dbReference type="InterPro" id="IPR029052">
    <property type="entry name" value="Metallo-depent_PP-like"/>
</dbReference>
<evidence type="ECO:0000256" key="1">
    <source>
        <dbReference type="ARBA" id="ARBA00022729"/>
    </source>
</evidence>
<keyword evidence="2" id="KW-0378">Hydrolase</keyword>
<dbReference type="EMBL" id="BSDI01000007">
    <property type="protein sequence ID" value="GLH96276.1"/>
    <property type="molecule type" value="Genomic_DNA"/>
</dbReference>
<evidence type="ECO:0000313" key="6">
    <source>
        <dbReference type="Proteomes" id="UP001144280"/>
    </source>
</evidence>
<keyword evidence="6" id="KW-1185">Reference proteome</keyword>
<name>A0ABQ5QRQ5_9ACTN</name>
<comment type="caution">
    <text evidence="5">The sequence shown here is derived from an EMBL/GenBank/DDBJ whole genome shotgun (WGS) entry which is preliminary data.</text>
</comment>
<reference evidence="5" key="1">
    <citation type="submission" date="2022-12" db="EMBL/GenBank/DDBJ databases">
        <title>New Phytohabitans aurantiacus sp. RD004123 nov., an actinomycete isolated from soil.</title>
        <authorList>
            <person name="Triningsih D.W."/>
            <person name="Harunari E."/>
            <person name="Igarashi Y."/>
        </authorList>
    </citation>
    <scope>NUCLEOTIDE SEQUENCE</scope>
    <source>
        <strain evidence="5">RD004123</strain>
    </source>
</reference>
<dbReference type="RefSeq" id="WP_281893461.1">
    <property type="nucleotide sequence ID" value="NZ_BSDI01000007.1"/>
</dbReference>
<evidence type="ECO:0000259" key="4">
    <source>
        <dbReference type="Pfam" id="PF00149"/>
    </source>
</evidence>
<dbReference type="InterPro" id="IPR004843">
    <property type="entry name" value="Calcineurin-like_PHP"/>
</dbReference>
<dbReference type="Pfam" id="PF00149">
    <property type="entry name" value="Metallophos"/>
    <property type="match status" value="1"/>
</dbReference>
<evidence type="ECO:0000313" key="5">
    <source>
        <dbReference type="EMBL" id="GLH96276.1"/>
    </source>
</evidence>
<dbReference type="InterPro" id="IPR051558">
    <property type="entry name" value="Metallophosphoesterase_PAP"/>
</dbReference>
<gene>
    <name evidence="5" type="ORF">Pa4123_15500</name>
</gene>
<dbReference type="PANTHER" id="PTHR10161">
    <property type="entry name" value="TARTRATE-RESISTANT ACID PHOSPHATASE TYPE 5"/>
    <property type="match status" value="1"/>
</dbReference>
<feature type="region of interest" description="Disordered" evidence="3">
    <location>
        <begin position="415"/>
        <end position="458"/>
    </location>
</feature>
<accession>A0ABQ5QRQ5</accession>